<dbReference type="Proteomes" id="UP000324924">
    <property type="component" value="Chromosome"/>
</dbReference>
<dbReference type="GO" id="GO:0003735">
    <property type="term" value="F:structural constituent of ribosome"/>
    <property type="evidence" value="ECO:0007669"/>
    <property type="project" value="InterPro"/>
</dbReference>
<dbReference type="Pfam" id="PF00861">
    <property type="entry name" value="Ribosomal_L18p"/>
    <property type="match status" value="1"/>
</dbReference>
<evidence type="ECO:0000256" key="3">
    <source>
        <dbReference type="ARBA" id="ARBA00023274"/>
    </source>
</evidence>
<evidence type="ECO:0000313" key="4">
    <source>
        <dbReference type="EMBL" id="QEK38917.1"/>
    </source>
</evidence>
<protein>
    <submittedName>
        <fullName evidence="4">50S ribosomal protein L18</fullName>
    </submittedName>
</protein>
<dbReference type="PANTHER" id="PTHR12899:SF3">
    <property type="entry name" value="LARGE RIBOSOMAL SUBUNIT PROTEIN UL18M"/>
    <property type="match status" value="1"/>
</dbReference>
<evidence type="ECO:0000256" key="1">
    <source>
        <dbReference type="ARBA" id="ARBA00007116"/>
    </source>
</evidence>
<dbReference type="GO" id="GO:0006412">
    <property type="term" value="P:translation"/>
    <property type="evidence" value="ECO:0007669"/>
    <property type="project" value="InterPro"/>
</dbReference>
<evidence type="ECO:0000256" key="2">
    <source>
        <dbReference type="ARBA" id="ARBA00022980"/>
    </source>
</evidence>
<dbReference type="Gene3D" id="3.30.420.100">
    <property type="match status" value="1"/>
</dbReference>
<comment type="similarity">
    <text evidence="1">Belongs to the universal ribosomal protein uL18 family.</text>
</comment>
<dbReference type="GO" id="GO:0008097">
    <property type="term" value="F:5S rRNA binding"/>
    <property type="evidence" value="ECO:0007669"/>
    <property type="project" value="TreeGrafter"/>
</dbReference>
<reference evidence="4 5" key="1">
    <citation type="submission" date="2019-08" db="EMBL/GenBank/DDBJ databases">
        <title>Highly reduced genomes of protist endosymbionts show evolutionary convergence.</title>
        <authorList>
            <person name="George E."/>
            <person name="Husnik F."/>
            <person name="Tashyreva D."/>
            <person name="Prokopchuk G."/>
            <person name="Horak A."/>
            <person name="Kwong W.K."/>
            <person name="Lukes J."/>
            <person name="Keeling P.J."/>
        </authorList>
    </citation>
    <scope>NUCLEOTIDE SEQUENCE [LARGE SCALE GENOMIC DNA]</scope>
    <source>
        <strain evidence="4">1604HC</strain>
    </source>
</reference>
<name>A0A5C0UGU1_9PROT</name>
<evidence type="ECO:0000313" key="5">
    <source>
        <dbReference type="Proteomes" id="UP000324924"/>
    </source>
</evidence>
<accession>A0A5C0UGU1</accession>
<gene>
    <name evidence="4" type="ORF">FZC36_00490</name>
</gene>
<sequence length="129" mass="14665">MSRISKAFLRRQSRYRNRIKLAAKKKIASKSNDFTILRLCVSKFSRTIFAQVINDDLGHTVASVSTLSKSFPANEKSYGVKAADWVARQISDKMKSIKYNQIIFDKGGYKMHGIIKTIAEVSRENGLEF</sequence>
<dbReference type="EMBL" id="CP043314">
    <property type="protein sequence ID" value="QEK38917.1"/>
    <property type="molecule type" value="Genomic_DNA"/>
</dbReference>
<dbReference type="AlphaFoldDB" id="A0A5C0UGU1"/>
<proteinExistence type="inferred from homology"/>
<dbReference type="RefSeq" id="WP_148972040.1">
    <property type="nucleotide sequence ID" value="NZ_CP043314.1"/>
</dbReference>
<keyword evidence="5" id="KW-1185">Reference proteome</keyword>
<keyword evidence="3" id="KW-0687">Ribonucleoprotein</keyword>
<dbReference type="CDD" id="cd00432">
    <property type="entry name" value="Ribosomal_L18_L5e"/>
    <property type="match status" value="1"/>
</dbReference>
<keyword evidence="2 4" id="KW-0689">Ribosomal protein</keyword>
<dbReference type="SUPFAM" id="SSF53137">
    <property type="entry name" value="Translational machinery components"/>
    <property type="match status" value="1"/>
</dbReference>
<dbReference type="GO" id="GO:0022625">
    <property type="term" value="C:cytosolic large ribosomal subunit"/>
    <property type="evidence" value="ECO:0007669"/>
    <property type="project" value="TreeGrafter"/>
</dbReference>
<dbReference type="OrthoDB" id="9810939at2"/>
<dbReference type="KEGG" id="nabu:FZC36_00490"/>
<dbReference type="InterPro" id="IPR005484">
    <property type="entry name" value="Ribosomal_uL18_bac/plant/anim"/>
</dbReference>
<organism evidence="4 5">
    <name type="scientific">Candidatus Nesciobacter abundans</name>
    <dbReference type="NCBI Taxonomy" id="2601668"/>
    <lineage>
        <taxon>Bacteria</taxon>
        <taxon>Pseudomonadati</taxon>
        <taxon>Pseudomonadota</taxon>
        <taxon>Alphaproteobacteria</taxon>
        <taxon>Holosporales</taxon>
        <taxon>Holosporaceae</taxon>
        <taxon>Candidatus Nesciobacter</taxon>
    </lineage>
</organism>
<dbReference type="PANTHER" id="PTHR12899">
    <property type="entry name" value="39S RIBOSOMAL PROTEIN L18, MITOCHONDRIAL"/>
    <property type="match status" value="1"/>
</dbReference>
<dbReference type="InterPro" id="IPR057268">
    <property type="entry name" value="Ribosomal_L18"/>
</dbReference>